<reference evidence="2 3" key="1">
    <citation type="submission" date="2019-02" db="EMBL/GenBank/DDBJ databases">
        <title>Deep-cultivation of Planctomycetes and their phenomic and genomic characterization uncovers novel biology.</title>
        <authorList>
            <person name="Wiegand S."/>
            <person name="Jogler M."/>
            <person name="Boedeker C."/>
            <person name="Pinto D."/>
            <person name="Vollmers J."/>
            <person name="Rivas-Marin E."/>
            <person name="Kohn T."/>
            <person name="Peeters S.H."/>
            <person name="Heuer A."/>
            <person name="Rast P."/>
            <person name="Oberbeckmann S."/>
            <person name="Bunk B."/>
            <person name="Jeske O."/>
            <person name="Meyerdierks A."/>
            <person name="Storesund J.E."/>
            <person name="Kallscheuer N."/>
            <person name="Luecker S."/>
            <person name="Lage O.M."/>
            <person name="Pohl T."/>
            <person name="Merkel B.J."/>
            <person name="Hornburger P."/>
            <person name="Mueller R.-W."/>
            <person name="Bruemmer F."/>
            <person name="Labrenz M."/>
            <person name="Spormann A.M."/>
            <person name="Op den Camp H."/>
            <person name="Overmann J."/>
            <person name="Amann R."/>
            <person name="Jetten M.S.M."/>
            <person name="Mascher T."/>
            <person name="Medema M.H."/>
            <person name="Devos D.P."/>
            <person name="Kaster A.-K."/>
            <person name="Ovreas L."/>
            <person name="Rohde M."/>
            <person name="Galperin M.Y."/>
            <person name="Jogler C."/>
        </authorList>
    </citation>
    <scope>NUCLEOTIDE SEQUENCE [LARGE SCALE GENOMIC DNA]</scope>
    <source>
        <strain evidence="2 3">HG66A1</strain>
    </source>
</reference>
<dbReference type="Proteomes" id="UP000320421">
    <property type="component" value="Chromosome"/>
</dbReference>
<proteinExistence type="predicted"/>
<dbReference type="NCBIfam" id="TIGR00199">
    <property type="entry name" value="PncC_domain"/>
    <property type="match status" value="1"/>
</dbReference>
<dbReference type="RefSeq" id="WP_145180392.1">
    <property type="nucleotide sequence ID" value="NZ_CP036266.1"/>
</dbReference>
<dbReference type="InterPro" id="IPR036653">
    <property type="entry name" value="CinA-like_C"/>
</dbReference>
<dbReference type="SUPFAM" id="SSF142433">
    <property type="entry name" value="CinA-like"/>
    <property type="match status" value="1"/>
</dbReference>
<dbReference type="Gene3D" id="3.90.950.20">
    <property type="entry name" value="CinA-like"/>
    <property type="match status" value="1"/>
</dbReference>
<keyword evidence="3" id="KW-1185">Reference proteome</keyword>
<sequence>MFPEFLIQSAEEVKSALSRHDRKLVLAESCTGGLVATLMTSLPGISDYFCGSAVVYRWDTKMKWLGVQAETLNQFTDVSRETAREMALGVLQETPEASLSAAITGHLGPGAPESQDGLVCIGIARRTSCDLAVPPELVSVEALQSDALIASGPVQNHPADGLTLRQRRQLAAADQMLKLIAKALES</sequence>
<dbReference type="AlphaFoldDB" id="A0A517PH12"/>
<evidence type="ECO:0000313" key="3">
    <source>
        <dbReference type="Proteomes" id="UP000320421"/>
    </source>
</evidence>
<name>A0A517PH12_9PLAN</name>
<gene>
    <name evidence="2" type="primary">pncC</name>
    <name evidence="2" type="ORF">HG66A1_04320</name>
</gene>
<dbReference type="EC" id="3.5.1.42" evidence="2"/>
<protein>
    <submittedName>
        <fullName evidence="2">Nicotinamide-nucleotide amidohydrolase PncC</fullName>
        <ecNumber evidence="2">3.5.1.42</ecNumber>
    </submittedName>
</protein>
<feature type="domain" description="CinA C-terminal" evidence="1">
    <location>
        <begin position="9"/>
        <end position="128"/>
    </location>
</feature>
<evidence type="ECO:0000259" key="1">
    <source>
        <dbReference type="Pfam" id="PF02464"/>
    </source>
</evidence>
<dbReference type="InterPro" id="IPR008136">
    <property type="entry name" value="CinA_C"/>
</dbReference>
<keyword evidence="2" id="KW-0378">Hydrolase</keyword>
<dbReference type="GO" id="GO:0019159">
    <property type="term" value="F:nicotinamide-nucleotide amidase activity"/>
    <property type="evidence" value="ECO:0007669"/>
    <property type="project" value="UniProtKB-EC"/>
</dbReference>
<dbReference type="OrthoDB" id="281405at2"/>
<organism evidence="2 3">
    <name type="scientific">Gimesia chilikensis</name>
    <dbReference type="NCBI Taxonomy" id="2605989"/>
    <lineage>
        <taxon>Bacteria</taxon>
        <taxon>Pseudomonadati</taxon>
        <taxon>Planctomycetota</taxon>
        <taxon>Planctomycetia</taxon>
        <taxon>Planctomycetales</taxon>
        <taxon>Planctomycetaceae</taxon>
        <taxon>Gimesia</taxon>
    </lineage>
</organism>
<dbReference type="Pfam" id="PF02464">
    <property type="entry name" value="CinA"/>
    <property type="match status" value="1"/>
</dbReference>
<dbReference type="EMBL" id="CP036266">
    <property type="protein sequence ID" value="QDT18670.1"/>
    <property type="molecule type" value="Genomic_DNA"/>
</dbReference>
<evidence type="ECO:0000313" key="2">
    <source>
        <dbReference type="EMBL" id="QDT18670.1"/>
    </source>
</evidence>
<accession>A0A517PH12</accession>